<dbReference type="RefSeq" id="WP_217683495.1">
    <property type="nucleotide sequence ID" value="NZ_JAHRGL010000080.1"/>
</dbReference>
<proteinExistence type="predicted"/>
<protein>
    <submittedName>
        <fullName evidence="2">Zinc-ribbon domain-containing protein</fullName>
    </submittedName>
</protein>
<organism evidence="2 3">
    <name type="scientific">Geopseudomonas aromaticivorans</name>
    <dbReference type="NCBI Taxonomy" id="2849492"/>
    <lineage>
        <taxon>Bacteria</taxon>
        <taxon>Pseudomonadati</taxon>
        <taxon>Pseudomonadota</taxon>
        <taxon>Gammaproteobacteria</taxon>
        <taxon>Pseudomonadales</taxon>
        <taxon>Pseudomonadaceae</taxon>
        <taxon>Geopseudomonas</taxon>
    </lineage>
</organism>
<name>A0ABS6N1Y5_9GAMM</name>
<evidence type="ECO:0000256" key="1">
    <source>
        <dbReference type="SAM" id="Phobius"/>
    </source>
</evidence>
<sequence>MKVVHCRECKKEIPPTAKVCPYCRAEIPGESSLTLTIKYALFFVILAALAFALFNVGR</sequence>
<keyword evidence="1" id="KW-1133">Transmembrane helix</keyword>
<keyword evidence="1" id="KW-0472">Membrane</keyword>
<keyword evidence="1" id="KW-0812">Transmembrane</keyword>
<keyword evidence="3" id="KW-1185">Reference proteome</keyword>
<reference evidence="2 3" key="1">
    <citation type="submission" date="2021-06" db="EMBL/GenBank/DDBJ databases">
        <title>Differences between aerobic and microaerobic xylene degrading microbial communities.</title>
        <authorList>
            <person name="Banerjee S."/>
            <person name="Tancsics A."/>
        </authorList>
    </citation>
    <scope>NUCLEOTIDE SEQUENCE [LARGE SCALE GENOMIC DNA]</scope>
    <source>
        <strain evidence="2 3">MAP12</strain>
    </source>
</reference>
<dbReference type="EMBL" id="JAHRGL010000080">
    <property type="protein sequence ID" value="MBV2135068.1"/>
    <property type="molecule type" value="Genomic_DNA"/>
</dbReference>
<accession>A0ABS6N1Y5</accession>
<gene>
    <name evidence="2" type="ORF">KRX52_20040</name>
</gene>
<evidence type="ECO:0000313" key="3">
    <source>
        <dbReference type="Proteomes" id="UP000813068"/>
    </source>
</evidence>
<evidence type="ECO:0000313" key="2">
    <source>
        <dbReference type="EMBL" id="MBV2135068.1"/>
    </source>
</evidence>
<dbReference type="Proteomes" id="UP000813068">
    <property type="component" value="Unassembled WGS sequence"/>
</dbReference>
<feature type="transmembrane region" description="Helical" evidence="1">
    <location>
        <begin position="39"/>
        <end position="57"/>
    </location>
</feature>
<comment type="caution">
    <text evidence="2">The sequence shown here is derived from an EMBL/GenBank/DDBJ whole genome shotgun (WGS) entry which is preliminary data.</text>
</comment>